<dbReference type="InterPro" id="IPR013320">
    <property type="entry name" value="ConA-like_dom_sf"/>
</dbReference>
<dbReference type="Proteomes" id="UP000679690">
    <property type="component" value="Unassembled WGS sequence"/>
</dbReference>
<dbReference type="Gene3D" id="2.60.40.10">
    <property type="entry name" value="Immunoglobulins"/>
    <property type="match status" value="1"/>
</dbReference>
<evidence type="ECO:0000256" key="1">
    <source>
        <dbReference type="ARBA" id="ARBA00022729"/>
    </source>
</evidence>
<feature type="compositionally biased region" description="Polar residues" evidence="3">
    <location>
        <begin position="120"/>
        <end position="134"/>
    </location>
</feature>
<dbReference type="SUPFAM" id="SSF49899">
    <property type="entry name" value="Concanavalin A-like lectins/glucanases"/>
    <property type="match status" value="1"/>
</dbReference>
<feature type="domain" description="LamG-like jellyroll fold" evidence="4">
    <location>
        <begin position="635"/>
        <end position="807"/>
    </location>
</feature>
<keyword evidence="2" id="KW-1015">Disulfide bond</keyword>
<dbReference type="RefSeq" id="WP_208465768.1">
    <property type="nucleotide sequence ID" value="NZ_JAGFNS010000002.1"/>
</dbReference>
<proteinExistence type="predicted"/>
<feature type="region of interest" description="Disordered" evidence="3">
    <location>
        <begin position="644"/>
        <end position="670"/>
    </location>
</feature>
<keyword evidence="1" id="KW-0732">Signal</keyword>
<organism evidence="5 6">
    <name type="scientific">Actinoplanes flavus</name>
    <dbReference type="NCBI Taxonomy" id="2820290"/>
    <lineage>
        <taxon>Bacteria</taxon>
        <taxon>Bacillati</taxon>
        <taxon>Actinomycetota</taxon>
        <taxon>Actinomycetes</taxon>
        <taxon>Micromonosporales</taxon>
        <taxon>Micromonosporaceae</taxon>
        <taxon>Actinoplanes</taxon>
    </lineage>
</organism>
<protein>
    <submittedName>
        <fullName evidence="5">LamG domain-containing protein</fullName>
    </submittedName>
</protein>
<accession>A0ABS3UCQ1</accession>
<evidence type="ECO:0000313" key="5">
    <source>
        <dbReference type="EMBL" id="MBO3736551.1"/>
    </source>
</evidence>
<feature type="region of interest" description="Disordered" evidence="3">
    <location>
        <begin position="117"/>
        <end position="138"/>
    </location>
</feature>
<dbReference type="InterPro" id="IPR006558">
    <property type="entry name" value="LamG-like"/>
</dbReference>
<name>A0ABS3UCQ1_9ACTN</name>
<comment type="caution">
    <text evidence="5">The sequence shown here is derived from an EMBL/GenBank/DDBJ whole genome shotgun (WGS) entry which is preliminary data.</text>
</comment>
<dbReference type="Pfam" id="PF13385">
    <property type="entry name" value="Laminin_G_3"/>
    <property type="match status" value="1"/>
</dbReference>
<evidence type="ECO:0000256" key="3">
    <source>
        <dbReference type="SAM" id="MobiDB-lite"/>
    </source>
</evidence>
<keyword evidence="6" id="KW-1185">Reference proteome</keyword>
<dbReference type="EMBL" id="JAGFNS010000002">
    <property type="protein sequence ID" value="MBO3736551.1"/>
    <property type="molecule type" value="Genomic_DNA"/>
</dbReference>
<evidence type="ECO:0000256" key="2">
    <source>
        <dbReference type="ARBA" id="ARBA00023157"/>
    </source>
</evidence>
<sequence>MLTLIGGERSLAISWPGGDLPTPVLTGNTATYAEVLPGVDLELAAYADSFSQVLVVKTPEAATNTALRELRFGLVADGITMRQDGDGFIKAMTPDQVPLFVSDGARMWDKPQAPAVAQARTKSSASSTVTLSQEPESRRVEDLPVYVDDVSLTVIPSQAMLADPSTVYPVSIDPGFNGGKEIWTHVSRKNPTKSYWTDSATRDDMRVGQLWGGTDTDDWRTIVQFNTNELVDATAIVKASVHVNVRHSADCTPSPFQLYRTNWINGAGAVTWDNTKDKTWTLLGTVNATANKSACPKGNDEVKFAQTAVKTAFESVAANDYTTLTLAFRAQSESDAYQWKKLVPDSTYLDVVYNRKPGAPSNLGFSPCYAACGNGTAVTSSKRPTLSMMAADPDGGTLRYEYEVYASNKTTRKATSGTSMTGISSGVQRTWTLQSDLADGDYYWRGRACDSYGCGPDSAWFGFKVDTANPGNPSVTSEKYPPTGWNGGPGQPGKFIFAPGSAGDAVKYYTYSLNGGAESQIAPSGPSGVASRDLTPTKDLVNLLKVKAIDTAGNLSGAFEYYFKVKPVGESWYWALNEGLGTTAASAPENNRPATISGTGVTWSEAGKSGESAATFDGTGNLSTASTVFNTLSPAGFTVAAWVRLPAPPPTPDTGEDDEQPELPSPLPAGNRFAVSQDGANTSMFTLGYRTDVDVDDDGVNDPAWCFSVAATDTADADTKAACTTDYVEAGSWAHLVGIVDPATDKIQLYVNGIPEADGVRAEKPGHTTWEATGKFGIGRGWTGDVDTQWVGEIDEVHATPRVWSDQDIYSKAQAG</sequence>
<dbReference type="SMART" id="SM00560">
    <property type="entry name" value="LamGL"/>
    <property type="match status" value="1"/>
</dbReference>
<evidence type="ECO:0000313" key="6">
    <source>
        <dbReference type="Proteomes" id="UP000679690"/>
    </source>
</evidence>
<evidence type="ECO:0000259" key="4">
    <source>
        <dbReference type="SMART" id="SM00560"/>
    </source>
</evidence>
<dbReference type="Gene3D" id="2.60.120.200">
    <property type="match status" value="1"/>
</dbReference>
<gene>
    <name evidence="5" type="ORF">J5X75_03345</name>
</gene>
<reference evidence="5 6" key="1">
    <citation type="submission" date="2021-03" db="EMBL/GenBank/DDBJ databases">
        <title>Actinoplanes flavus sp. nov., a novel actinomycete isolated from Coconut Palm rhizosphere soil.</title>
        <authorList>
            <person name="Luo X."/>
        </authorList>
    </citation>
    <scope>NUCLEOTIDE SEQUENCE [LARGE SCALE GENOMIC DNA]</scope>
    <source>
        <strain evidence="5 6">NEAU-H7</strain>
    </source>
</reference>
<dbReference type="InterPro" id="IPR013783">
    <property type="entry name" value="Ig-like_fold"/>
</dbReference>